<dbReference type="InterPro" id="IPR050769">
    <property type="entry name" value="NAT_camello-type"/>
</dbReference>
<dbReference type="GO" id="GO:0008080">
    <property type="term" value="F:N-acetyltransferase activity"/>
    <property type="evidence" value="ECO:0007669"/>
    <property type="project" value="InterPro"/>
</dbReference>
<dbReference type="Gene3D" id="3.40.630.30">
    <property type="match status" value="1"/>
</dbReference>
<reference evidence="3" key="1">
    <citation type="submission" date="2019-08" db="EMBL/GenBank/DDBJ databases">
        <authorList>
            <person name="Kucharzyk K."/>
            <person name="Murdoch R.W."/>
            <person name="Higgins S."/>
            <person name="Loffler F."/>
        </authorList>
    </citation>
    <scope>NUCLEOTIDE SEQUENCE</scope>
</reference>
<dbReference type="InterPro" id="IPR000182">
    <property type="entry name" value="GNAT_dom"/>
</dbReference>
<dbReference type="PANTHER" id="PTHR13947">
    <property type="entry name" value="GNAT FAMILY N-ACETYLTRANSFERASE"/>
    <property type="match status" value="1"/>
</dbReference>
<organism evidence="3">
    <name type="scientific">bioreactor metagenome</name>
    <dbReference type="NCBI Taxonomy" id="1076179"/>
    <lineage>
        <taxon>unclassified sequences</taxon>
        <taxon>metagenomes</taxon>
        <taxon>ecological metagenomes</taxon>
    </lineage>
</organism>
<dbReference type="CDD" id="cd04301">
    <property type="entry name" value="NAT_SF"/>
    <property type="match status" value="1"/>
</dbReference>
<comment type="caution">
    <text evidence="3">The sequence shown here is derived from an EMBL/GenBank/DDBJ whole genome shotgun (WGS) entry which is preliminary data.</text>
</comment>
<dbReference type="PANTHER" id="PTHR13947:SF37">
    <property type="entry name" value="LD18367P"/>
    <property type="match status" value="1"/>
</dbReference>
<sequence>MDFIIDKIEKGYPYNLLLLADETVEAINKYLYNSDVYIVKNAGETIGVFCLFSIDNQTVEIKNVAVSEKHQGKGVGSLIMKNIEKIAKKDYYQTIVVGTADCGIKQLRFYKKNGYSEYAVKENFFVENYAEPIYENGIRLKDMVMLKKEL</sequence>
<feature type="domain" description="N-acetyltransferase" evidence="2">
    <location>
        <begin position="1"/>
        <end position="150"/>
    </location>
</feature>
<dbReference type="PROSITE" id="PS51186">
    <property type="entry name" value="GNAT"/>
    <property type="match status" value="1"/>
</dbReference>
<accession>A0A645BFV7</accession>
<dbReference type="Pfam" id="PF00583">
    <property type="entry name" value="Acetyltransf_1"/>
    <property type="match status" value="1"/>
</dbReference>
<evidence type="ECO:0000259" key="2">
    <source>
        <dbReference type="PROSITE" id="PS51186"/>
    </source>
</evidence>
<gene>
    <name evidence="3" type="primary">yvbK_9</name>
    <name evidence="3" type="ORF">SDC9_110843</name>
</gene>
<keyword evidence="3" id="KW-0012">Acyltransferase</keyword>
<dbReference type="EMBL" id="VSSQ01019697">
    <property type="protein sequence ID" value="MPM63958.1"/>
    <property type="molecule type" value="Genomic_DNA"/>
</dbReference>
<proteinExistence type="predicted"/>
<evidence type="ECO:0000256" key="1">
    <source>
        <dbReference type="ARBA" id="ARBA00022679"/>
    </source>
</evidence>
<dbReference type="EC" id="2.3.1.-" evidence="3"/>
<dbReference type="AlphaFoldDB" id="A0A645BFV7"/>
<keyword evidence="1 3" id="KW-0808">Transferase</keyword>
<dbReference type="InterPro" id="IPR016181">
    <property type="entry name" value="Acyl_CoA_acyltransferase"/>
</dbReference>
<dbReference type="SUPFAM" id="SSF55729">
    <property type="entry name" value="Acyl-CoA N-acyltransferases (Nat)"/>
    <property type="match status" value="1"/>
</dbReference>
<protein>
    <submittedName>
        <fullName evidence="3">Putative N-acetyltransferase YvbK</fullName>
        <ecNumber evidence="3">2.3.1.-</ecNumber>
    </submittedName>
</protein>
<evidence type="ECO:0000313" key="3">
    <source>
        <dbReference type="EMBL" id="MPM63958.1"/>
    </source>
</evidence>
<name>A0A645BFV7_9ZZZZ</name>